<evidence type="ECO:0000313" key="2">
    <source>
        <dbReference type="Proteomes" id="UP000680805"/>
    </source>
</evidence>
<dbReference type="RefSeq" id="WP_215613212.1">
    <property type="nucleotide sequence ID" value="NZ_CP076135.1"/>
</dbReference>
<protein>
    <submittedName>
        <fullName evidence="1">Uncharacterized protein</fullName>
    </submittedName>
</protein>
<organism evidence="1 2">
    <name type="scientific">Bradyrhizobium sediminis</name>
    <dbReference type="NCBI Taxonomy" id="2840469"/>
    <lineage>
        <taxon>Bacteria</taxon>
        <taxon>Pseudomonadati</taxon>
        <taxon>Pseudomonadota</taxon>
        <taxon>Alphaproteobacteria</taxon>
        <taxon>Hyphomicrobiales</taxon>
        <taxon>Nitrobacteraceae</taxon>
        <taxon>Bradyrhizobium</taxon>
    </lineage>
</organism>
<dbReference type="Proteomes" id="UP000680805">
    <property type="component" value="Chromosome"/>
</dbReference>
<gene>
    <name evidence="1" type="ORF">KMZ68_21800</name>
</gene>
<reference evidence="1" key="1">
    <citation type="submission" date="2021-06" db="EMBL/GenBank/DDBJ databases">
        <title>Bradyrhizobium sp. S2-11-2 Genome sequencing.</title>
        <authorList>
            <person name="Jin L."/>
        </authorList>
    </citation>
    <scope>NUCLEOTIDE SEQUENCE</scope>
    <source>
        <strain evidence="1">S2-11-2</strain>
    </source>
</reference>
<proteinExistence type="predicted"/>
<dbReference type="AlphaFoldDB" id="A0A975NLU7"/>
<accession>A0A975NLU7</accession>
<dbReference type="EMBL" id="CP076135">
    <property type="protein sequence ID" value="QWG17567.1"/>
    <property type="molecule type" value="Genomic_DNA"/>
</dbReference>
<sequence>MKEIARLRGLEADCRRRAQSESERKWYWLAQAARYRTQAALEAAEISTEANAPEVKLASWPMVRDERRLH</sequence>
<evidence type="ECO:0000313" key="1">
    <source>
        <dbReference type="EMBL" id="QWG17567.1"/>
    </source>
</evidence>
<dbReference type="KEGG" id="bsei:KMZ68_21800"/>
<name>A0A975NLU7_9BRAD</name>